<feature type="region of interest" description="Disordered" evidence="1">
    <location>
        <begin position="1095"/>
        <end position="1120"/>
    </location>
</feature>
<organism evidence="2 3">
    <name type="scientific">Anabaena catenula FACHB-362</name>
    <dbReference type="NCBI Taxonomy" id="2692877"/>
    <lineage>
        <taxon>Bacteria</taxon>
        <taxon>Bacillati</taxon>
        <taxon>Cyanobacteriota</taxon>
        <taxon>Cyanophyceae</taxon>
        <taxon>Nostocales</taxon>
        <taxon>Nostocaceae</taxon>
        <taxon>Anabaena</taxon>
    </lineage>
</organism>
<evidence type="ECO:0000256" key="1">
    <source>
        <dbReference type="SAM" id="MobiDB-lite"/>
    </source>
</evidence>
<gene>
    <name evidence="2" type="ORF">H6G68_14150</name>
</gene>
<name>A0ABR8J6Y2_9NOST</name>
<keyword evidence="3" id="KW-1185">Reference proteome</keyword>
<evidence type="ECO:0008006" key="4">
    <source>
        <dbReference type="Google" id="ProtNLM"/>
    </source>
</evidence>
<feature type="compositionally biased region" description="Low complexity" evidence="1">
    <location>
        <begin position="1099"/>
        <end position="1114"/>
    </location>
</feature>
<dbReference type="EMBL" id="JACJTQ010000019">
    <property type="protein sequence ID" value="MBD2692881.1"/>
    <property type="molecule type" value="Genomic_DNA"/>
</dbReference>
<protein>
    <recommendedName>
        <fullName evidence="4">Molecular chaperone</fullName>
    </recommendedName>
</protein>
<evidence type="ECO:0000313" key="3">
    <source>
        <dbReference type="Proteomes" id="UP000660381"/>
    </source>
</evidence>
<comment type="caution">
    <text evidence="2">The sequence shown here is derived from an EMBL/GenBank/DDBJ whole genome shotgun (WGS) entry which is preliminary data.</text>
</comment>
<dbReference type="RefSeq" id="WP_190907213.1">
    <property type="nucleotide sequence ID" value="NZ_JACJTQ010000019.1"/>
</dbReference>
<dbReference type="Proteomes" id="UP000660381">
    <property type="component" value="Unassembled WGS sequence"/>
</dbReference>
<accession>A0ABR8J6Y2</accession>
<sequence>MTSRADEIHKLIADIDNLLAHSGNRLSKLLSGQGPEDREVLHRVRDFLVKLTETEVSEDSTPKQSTAQPLSSLLARFVEQENNQPASHSYQTQQEPSNVVAGQLKDELLVLFEPLQAELSGLLQDRATLVQEIRQLEQKRLQNYSLTQQLANQEQIIAEFLQVLISRLIPSLTPHLKQTISNPPSSVTDDQNQNLELVNSAMPSGLESAEGIDRLASLARELDQRLLSLDGTVNVVFGSLERNINTYHQSLSQALARMHSQGMQGEQLMVNFLNNLTQYLQQQSLDTQPLFSGVNTELEVQPVSTSSEVISPPLPLIQLEDDSSLHPASAIEDAVTVENVDAVLSYLVSDEFLASNLAVTTSEELQSEGVEETLEAALLEITTDDSAALPTSEELQSEGVEEALEAALLEITTDDSAALPTSEELQSEGVEENLEAILAEIATDDSFSHDSVALPTPEQLQSQTPNAVDQLYASLFGSENSTVSKESIALPMITPELSVTEITPSPTISEQEEDDLLVFPDHGVEQQEANILEQSQNPVTESSNALIESTEPSSDLWEGLLLTEDTQPEVEVTIEDTAPTLLDSLPDPTDTITVLTDLLVDASSDQQLLEILSFDDNLEIAAAETLIVSSPREVQTEAQDLLVSTYIAASPQENLLSLENNEAQIVPDIVLDEEQLQQLNRDLANFDWQLNSGSESLNNSESFQNSLDTVETITETSRSQPLENIPTGAVADLDVPQLDIGVDLNQTTEKKKEATIFFQDASLPTSNNLIATSEATVTSLDSIWYLGIDLGTTGISAALLNRSRSIVYPVYWSAQTQLGETAFEQSFRLPAEVYLPTASIPHAETIEQTTPAAVAKDKVSDNLTQNSPLHGSPEEPKHHLYSTHLKPYLHVAIPYKNTQQKWEPVLQLNEFSAGPLIWVVRSLSKLLLTLKSDQSSTTPALIAHAVGIDTQTFSHIINNLAGVVCTCPSNWLEQYRFNVREAILTSKLVSHAQQVFFVEEAIASLLPELDSADSQPVQLSENQGLRPLKTSEYPMQGNTLALNIGATSTEMALVDLPSDLSQLTYRDFMLHSFAYAGKGIEQDIICQLLLPPKSRQPRQQAQANSNTASSNSTQRHWQPSIPGLDQMHLSSLGLEALELPRVGEPDIAARIRFQQRLESSLLGQGLLEAATALKLILQHQESFTLELADGLWVLQRRDLESQVFVPYVRRLNRELNKLLVARGIPTEAVNQAILSGGVASVGTVNRWLRQKLPNAKIIQDLYLGENGAPNSSRVAYGLAMLPLYHQVLEIPRQQYTDYFLFTELLKLLPDISPGVHGSVPETSTIRSLSFGEVLQLFESRGINTRTCQQRLLAFLEGELPPGLIPSILSERLPHSDAREMPLDSIWLTKGSQENLDYQAIAAAPLFEKQGNLTYRPNSQQLLSLRRYLDAIKASSLQSLEEPYTVNFSFTVNPQH</sequence>
<evidence type="ECO:0000313" key="2">
    <source>
        <dbReference type="EMBL" id="MBD2692881.1"/>
    </source>
</evidence>
<reference evidence="2 3" key="1">
    <citation type="journal article" date="2020" name="ISME J.">
        <title>Comparative genomics reveals insights into cyanobacterial evolution and habitat adaptation.</title>
        <authorList>
            <person name="Chen M.Y."/>
            <person name="Teng W.K."/>
            <person name="Zhao L."/>
            <person name="Hu C.X."/>
            <person name="Zhou Y.K."/>
            <person name="Han B.P."/>
            <person name="Song L.R."/>
            <person name="Shu W.S."/>
        </authorList>
    </citation>
    <scope>NUCLEOTIDE SEQUENCE [LARGE SCALE GENOMIC DNA]</scope>
    <source>
        <strain evidence="2 3">FACHB-362</strain>
    </source>
</reference>
<proteinExistence type="predicted"/>